<keyword evidence="1" id="KW-0732">Signal</keyword>
<evidence type="ECO:0000313" key="3">
    <source>
        <dbReference type="Proteomes" id="UP001497623"/>
    </source>
</evidence>
<accession>A0AAV2SAG8</accession>
<evidence type="ECO:0000256" key="1">
    <source>
        <dbReference type="SAM" id="SignalP"/>
    </source>
</evidence>
<gene>
    <name evidence="2" type="ORF">MNOR_LOCUS35166</name>
</gene>
<dbReference type="AlphaFoldDB" id="A0AAV2SAG8"/>
<organism evidence="2 3">
    <name type="scientific">Meganyctiphanes norvegica</name>
    <name type="common">Northern krill</name>
    <name type="synonym">Thysanopoda norvegica</name>
    <dbReference type="NCBI Taxonomy" id="48144"/>
    <lineage>
        <taxon>Eukaryota</taxon>
        <taxon>Metazoa</taxon>
        <taxon>Ecdysozoa</taxon>
        <taxon>Arthropoda</taxon>
        <taxon>Crustacea</taxon>
        <taxon>Multicrustacea</taxon>
        <taxon>Malacostraca</taxon>
        <taxon>Eumalacostraca</taxon>
        <taxon>Eucarida</taxon>
        <taxon>Euphausiacea</taxon>
        <taxon>Euphausiidae</taxon>
        <taxon>Meganyctiphanes</taxon>
    </lineage>
</organism>
<comment type="caution">
    <text evidence="2">The sequence shown here is derived from an EMBL/GenBank/DDBJ whole genome shotgun (WGS) entry which is preliminary data.</text>
</comment>
<dbReference type="EMBL" id="CAXKWB010057398">
    <property type="protein sequence ID" value="CAL4179452.1"/>
    <property type="molecule type" value="Genomic_DNA"/>
</dbReference>
<keyword evidence="3" id="KW-1185">Reference proteome</keyword>
<name>A0AAV2SAG8_MEGNR</name>
<feature type="signal peptide" evidence="1">
    <location>
        <begin position="1"/>
        <end position="20"/>
    </location>
</feature>
<protein>
    <submittedName>
        <fullName evidence="2">Uncharacterized protein</fullName>
    </submittedName>
</protein>
<reference evidence="2 3" key="1">
    <citation type="submission" date="2024-05" db="EMBL/GenBank/DDBJ databases">
        <authorList>
            <person name="Wallberg A."/>
        </authorList>
    </citation>
    <scope>NUCLEOTIDE SEQUENCE [LARGE SCALE GENOMIC DNA]</scope>
</reference>
<dbReference type="Proteomes" id="UP001497623">
    <property type="component" value="Unassembled WGS sequence"/>
</dbReference>
<proteinExistence type="predicted"/>
<feature type="chain" id="PRO_5043427472" evidence="1">
    <location>
        <begin position="21"/>
        <end position="139"/>
    </location>
</feature>
<evidence type="ECO:0000313" key="2">
    <source>
        <dbReference type="EMBL" id="CAL4179452.1"/>
    </source>
</evidence>
<feature type="non-terminal residue" evidence="2">
    <location>
        <position position="139"/>
    </location>
</feature>
<sequence>MTMLANFMQLLLLVVGSSWAHTYEHHNQTDAVLKIDHQHLTDSQDDIQYDKDTSVLNVTIQGIPNILNYVDSVCFHPFQSIGNGCYYFSDDSNVERDFDGAIAYCDGLSHGHATSEVTLAMLDYDNDEDLAVLDAISTM</sequence>